<dbReference type="Pfam" id="PF08780">
    <property type="entry name" value="NTase_sub_bind"/>
    <property type="match status" value="1"/>
</dbReference>
<proteinExistence type="predicted"/>
<protein>
    <submittedName>
        <fullName evidence="1">Nucleotidyltransferase</fullName>
    </submittedName>
</protein>
<gene>
    <name evidence="1" type="ORF">CATMQ487_20090</name>
</gene>
<dbReference type="Gene3D" id="1.20.120.330">
    <property type="entry name" value="Nucleotidyltransferases domain 2"/>
    <property type="match status" value="1"/>
</dbReference>
<sequence length="141" mass="16700">MNDPTPRWCYRFDNYRRAFGLLREAIEQEQPLSQLEKEGVIQRFEYTMELAWKTMKDYLDYEGVVLEPVTPRNVIRRAFEAGVIRQGEVWQAALDARNSMSHTYNFAVFERVIVDIRVSYLSAFAELYEFLFERRLDAGAV</sequence>
<keyword evidence="2" id="KW-1185">Reference proteome</keyword>
<name>A0ABN6PJ28_9BURK</name>
<evidence type="ECO:0000313" key="1">
    <source>
        <dbReference type="EMBL" id="BDI05039.1"/>
    </source>
</evidence>
<reference evidence="1" key="1">
    <citation type="submission" date="2022-04" db="EMBL/GenBank/DDBJ databases">
        <title>Whole genome sequence of Sphaerotilus sp. FB-5.</title>
        <authorList>
            <person name="Takeda M."/>
            <person name="Narihara S."/>
            <person name="Akimoto M."/>
            <person name="Akimoto R."/>
            <person name="Nishiyashiki S."/>
            <person name="Murakami T."/>
        </authorList>
    </citation>
    <scope>NUCLEOTIDE SEQUENCE</scope>
    <source>
        <strain evidence="1">FB-5</strain>
    </source>
</reference>
<dbReference type="NCBIfam" id="TIGR01987">
    <property type="entry name" value="HI0074"/>
    <property type="match status" value="1"/>
</dbReference>
<organism evidence="1 2">
    <name type="scientific">Sphaerotilus microaerophilus</name>
    <dbReference type="NCBI Taxonomy" id="2914710"/>
    <lineage>
        <taxon>Bacteria</taxon>
        <taxon>Pseudomonadati</taxon>
        <taxon>Pseudomonadota</taxon>
        <taxon>Betaproteobacteria</taxon>
        <taxon>Burkholderiales</taxon>
        <taxon>Sphaerotilaceae</taxon>
        <taxon>Sphaerotilus</taxon>
    </lineage>
</organism>
<dbReference type="EMBL" id="AP025730">
    <property type="protein sequence ID" value="BDI05039.1"/>
    <property type="molecule type" value="Genomic_DNA"/>
</dbReference>
<dbReference type="RefSeq" id="WP_251973109.1">
    <property type="nucleotide sequence ID" value="NZ_AP025730.1"/>
</dbReference>
<dbReference type="SUPFAM" id="SSF81593">
    <property type="entry name" value="Nucleotidyltransferase substrate binding subunit/domain"/>
    <property type="match status" value="1"/>
</dbReference>
<dbReference type="InterPro" id="IPR010235">
    <property type="entry name" value="HepT"/>
</dbReference>
<accession>A0ABN6PJ28</accession>
<evidence type="ECO:0000313" key="2">
    <source>
        <dbReference type="Proteomes" id="UP001057498"/>
    </source>
</evidence>
<dbReference type="Proteomes" id="UP001057498">
    <property type="component" value="Chromosome"/>
</dbReference>